<sequence length="47" mass="5397">MWIVPWLSYRGRALIINNLVASTLWHKMAVLPPPTELLQAVQRSLVI</sequence>
<reference evidence="1" key="2">
    <citation type="journal article" date="2015" name="Fish Shellfish Immunol.">
        <title>Early steps in the European eel (Anguilla anguilla)-Vibrio vulnificus interaction in the gills: Role of the RtxA13 toxin.</title>
        <authorList>
            <person name="Callol A."/>
            <person name="Pajuelo D."/>
            <person name="Ebbesson L."/>
            <person name="Teles M."/>
            <person name="MacKenzie S."/>
            <person name="Amaro C."/>
        </authorList>
    </citation>
    <scope>NUCLEOTIDE SEQUENCE</scope>
</reference>
<evidence type="ECO:0000313" key="1">
    <source>
        <dbReference type="EMBL" id="JAH26698.1"/>
    </source>
</evidence>
<dbReference type="EMBL" id="GBXM01081879">
    <property type="protein sequence ID" value="JAH26698.1"/>
    <property type="molecule type" value="Transcribed_RNA"/>
</dbReference>
<reference evidence="1" key="1">
    <citation type="submission" date="2014-11" db="EMBL/GenBank/DDBJ databases">
        <authorList>
            <person name="Amaro Gonzalez C."/>
        </authorList>
    </citation>
    <scope>NUCLEOTIDE SEQUENCE</scope>
</reference>
<protein>
    <submittedName>
        <fullName evidence="1">Uncharacterized protein</fullName>
    </submittedName>
</protein>
<accession>A0A0E9RED2</accession>
<name>A0A0E9RED2_ANGAN</name>
<proteinExistence type="predicted"/>
<dbReference type="AlphaFoldDB" id="A0A0E9RED2"/>
<organism evidence="1">
    <name type="scientific">Anguilla anguilla</name>
    <name type="common">European freshwater eel</name>
    <name type="synonym">Muraena anguilla</name>
    <dbReference type="NCBI Taxonomy" id="7936"/>
    <lineage>
        <taxon>Eukaryota</taxon>
        <taxon>Metazoa</taxon>
        <taxon>Chordata</taxon>
        <taxon>Craniata</taxon>
        <taxon>Vertebrata</taxon>
        <taxon>Euteleostomi</taxon>
        <taxon>Actinopterygii</taxon>
        <taxon>Neopterygii</taxon>
        <taxon>Teleostei</taxon>
        <taxon>Anguilliformes</taxon>
        <taxon>Anguillidae</taxon>
        <taxon>Anguilla</taxon>
    </lineage>
</organism>